<feature type="transmembrane region" description="Helical" evidence="1">
    <location>
        <begin position="90"/>
        <end position="109"/>
    </location>
</feature>
<protein>
    <submittedName>
        <fullName evidence="2">Uncharacterized protein</fullName>
    </submittedName>
</protein>
<gene>
    <name evidence="2" type="ORF">ACHAXA_010483</name>
</gene>
<dbReference type="AlphaFoldDB" id="A0ABD3R404"/>
<feature type="transmembrane region" description="Helical" evidence="1">
    <location>
        <begin position="31"/>
        <end position="50"/>
    </location>
</feature>
<keyword evidence="1" id="KW-0812">Transmembrane</keyword>
<feature type="transmembrane region" description="Helical" evidence="1">
    <location>
        <begin position="62"/>
        <end position="83"/>
    </location>
</feature>
<proteinExistence type="predicted"/>
<comment type="caution">
    <text evidence="2">The sequence shown here is derived from an EMBL/GenBank/DDBJ whole genome shotgun (WGS) entry which is preliminary data.</text>
</comment>
<evidence type="ECO:0000313" key="3">
    <source>
        <dbReference type="Proteomes" id="UP001530377"/>
    </source>
</evidence>
<feature type="transmembrane region" description="Helical" evidence="1">
    <location>
        <begin position="129"/>
        <end position="147"/>
    </location>
</feature>
<organism evidence="2 3">
    <name type="scientific">Cyclostephanos tholiformis</name>
    <dbReference type="NCBI Taxonomy" id="382380"/>
    <lineage>
        <taxon>Eukaryota</taxon>
        <taxon>Sar</taxon>
        <taxon>Stramenopiles</taxon>
        <taxon>Ochrophyta</taxon>
        <taxon>Bacillariophyta</taxon>
        <taxon>Coscinodiscophyceae</taxon>
        <taxon>Thalassiosirophycidae</taxon>
        <taxon>Stephanodiscales</taxon>
        <taxon>Stephanodiscaceae</taxon>
        <taxon>Cyclostephanos</taxon>
    </lineage>
</organism>
<evidence type="ECO:0000313" key="2">
    <source>
        <dbReference type="EMBL" id="KAL3807007.1"/>
    </source>
</evidence>
<sequence length="171" mass="18683">MVDSTPLIDEALPSQGKMGHRVLCCCDSRKAVIILSTVAIVTNIAVLVLSAVPGSGVVIEGWWSIAISITSIVFYTFVIGGAIKYHRCAVTICLIWEMISLALVILAFAFTDWGSSAEDDEKYSTIGTFAWEIIIRVFAIYAFGTFLREVKSGIMSPETHGREKYSCCCNV</sequence>
<reference evidence="2 3" key="1">
    <citation type="submission" date="2024-10" db="EMBL/GenBank/DDBJ databases">
        <title>Updated reference genomes for cyclostephanoid diatoms.</title>
        <authorList>
            <person name="Roberts W.R."/>
            <person name="Alverson A.J."/>
        </authorList>
    </citation>
    <scope>NUCLEOTIDE SEQUENCE [LARGE SCALE GENOMIC DNA]</scope>
    <source>
        <strain evidence="2 3">AJA228-03</strain>
    </source>
</reference>
<name>A0ABD3R404_9STRA</name>
<dbReference type="Proteomes" id="UP001530377">
    <property type="component" value="Unassembled WGS sequence"/>
</dbReference>
<accession>A0ABD3R404</accession>
<keyword evidence="1" id="KW-1133">Transmembrane helix</keyword>
<keyword evidence="1" id="KW-0472">Membrane</keyword>
<evidence type="ECO:0000256" key="1">
    <source>
        <dbReference type="SAM" id="Phobius"/>
    </source>
</evidence>
<keyword evidence="3" id="KW-1185">Reference proteome</keyword>
<dbReference type="EMBL" id="JALLPB020000687">
    <property type="protein sequence ID" value="KAL3807007.1"/>
    <property type="molecule type" value="Genomic_DNA"/>
</dbReference>